<evidence type="ECO:0000313" key="2">
    <source>
        <dbReference type="RefSeq" id="XP_036365874.1"/>
    </source>
</evidence>
<evidence type="ECO:0000313" key="1">
    <source>
        <dbReference type="Proteomes" id="UP000515154"/>
    </source>
</evidence>
<sequence length="146" mass="16586">MVKPRSLSLLSKACCIAQSNTTADRHMTMTGQEVNNEQFWHLLLFIFDQVSHTDKATRGIYVVYGEYAITGRTAQIWLQPYRSCQKTDHLQSLFCFVVLSLPSSNTLIFPILLRYSRALVYPLAAETCCLKSLDTTISLLVSKLLY</sequence>
<name>A0A7E6FDQ1_9MOLL</name>
<accession>A0A7E6FDQ1</accession>
<dbReference type="AlphaFoldDB" id="A0A7E6FDQ1"/>
<reference evidence="2" key="1">
    <citation type="submission" date="2025-08" db="UniProtKB">
        <authorList>
            <consortium name="RefSeq"/>
        </authorList>
    </citation>
    <scope>IDENTIFICATION</scope>
</reference>
<organism evidence="1 2">
    <name type="scientific">Octopus sinensis</name>
    <name type="common">East Asian common octopus</name>
    <dbReference type="NCBI Taxonomy" id="2607531"/>
    <lineage>
        <taxon>Eukaryota</taxon>
        <taxon>Metazoa</taxon>
        <taxon>Spiralia</taxon>
        <taxon>Lophotrochozoa</taxon>
        <taxon>Mollusca</taxon>
        <taxon>Cephalopoda</taxon>
        <taxon>Coleoidea</taxon>
        <taxon>Octopodiformes</taxon>
        <taxon>Octopoda</taxon>
        <taxon>Incirrata</taxon>
        <taxon>Octopodidae</taxon>
        <taxon>Octopus</taxon>
    </lineage>
</organism>
<gene>
    <name evidence="2" type="primary">LOC118766559</name>
</gene>
<dbReference type="RefSeq" id="XP_036365874.1">
    <property type="nucleotide sequence ID" value="XM_036509981.1"/>
</dbReference>
<keyword evidence="1" id="KW-1185">Reference proteome</keyword>
<dbReference type="Proteomes" id="UP000515154">
    <property type="component" value="Linkage group LG16"/>
</dbReference>
<proteinExistence type="predicted"/>
<dbReference type="KEGG" id="osn:118766559"/>
<protein>
    <submittedName>
        <fullName evidence="2">Uncharacterized protein LOC118766559 isoform X1</fullName>
    </submittedName>
</protein>